<evidence type="ECO:0000313" key="1">
    <source>
        <dbReference type="EMBL" id="KAF2225452.1"/>
    </source>
</evidence>
<dbReference type="AlphaFoldDB" id="A0A6A6GI86"/>
<keyword evidence="2" id="KW-1185">Reference proteome</keyword>
<reference evidence="2" key="1">
    <citation type="journal article" date="2020" name="Stud. Mycol.">
        <title>101 Dothideomycetes genomes: A test case for predicting lifestyles and emergence of pathogens.</title>
        <authorList>
            <person name="Haridas S."/>
            <person name="Albert R."/>
            <person name="Binder M."/>
            <person name="Bloem J."/>
            <person name="LaButti K."/>
            <person name="Salamov A."/>
            <person name="Andreopoulos B."/>
            <person name="Baker S."/>
            <person name="Barry K."/>
            <person name="Bills G."/>
            <person name="Bluhm B."/>
            <person name="Cannon C."/>
            <person name="Castanera R."/>
            <person name="Culley D."/>
            <person name="Daum C."/>
            <person name="Ezra D."/>
            <person name="Gonzalez J."/>
            <person name="Henrissat B."/>
            <person name="Kuo A."/>
            <person name="Liang C."/>
            <person name="Lipzen A."/>
            <person name="Lutzoni F."/>
            <person name="Magnuson J."/>
            <person name="Mondo S."/>
            <person name="Nolan M."/>
            <person name="Ohm R."/>
            <person name="Pangilinan J."/>
            <person name="Park H.-J."/>
            <person name="Ramirez L."/>
            <person name="Alfaro M."/>
            <person name="Sun H."/>
            <person name="Tritt A."/>
            <person name="Yoshinaga Y."/>
            <person name="Zwiers L.-H."/>
            <person name="Turgeon B."/>
            <person name="Goodwin S."/>
            <person name="Spatafora J."/>
            <person name="Crous P."/>
            <person name="Grigoriev I."/>
        </authorList>
    </citation>
    <scope>NUCLEOTIDE SEQUENCE [LARGE SCALE GENOMIC DNA]</scope>
    <source>
        <strain evidence="2">CECT 20119</strain>
    </source>
</reference>
<evidence type="ECO:0000313" key="2">
    <source>
        <dbReference type="Proteomes" id="UP000799538"/>
    </source>
</evidence>
<gene>
    <name evidence="1" type="ORF">BDZ85DRAFT_257512</name>
</gene>
<dbReference type="OrthoDB" id="3941079at2759"/>
<accession>A0A6A6GI86</accession>
<sequence>MSRLVVRSTAAVAILLLLSIGISSKRSAISLLWRKALYSNPHLMPPYRAPFTGCDWPGVVQGSYAVFLHHGCTLEKHKEQVGRQANLESRITRVVPETSYHGLYYFAEQVDDVEIDAIRSDIAVDMIECDRTVEVDIGTKVDVDQPAERHWGEAR</sequence>
<proteinExistence type="predicted"/>
<organism evidence="1 2">
    <name type="scientific">Elsinoe ampelina</name>
    <dbReference type="NCBI Taxonomy" id="302913"/>
    <lineage>
        <taxon>Eukaryota</taxon>
        <taxon>Fungi</taxon>
        <taxon>Dikarya</taxon>
        <taxon>Ascomycota</taxon>
        <taxon>Pezizomycotina</taxon>
        <taxon>Dothideomycetes</taxon>
        <taxon>Dothideomycetidae</taxon>
        <taxon>Myriangiales</taxon>
        <taxon>Elsinoaceae</taxon>
        <taxon>Elsinoe</taxon>
    </lineage>
</organism>
<name>A0A6A6GI86_9PEZI</name>
<dbReference type="Proteomes" id="UP000799538">
    <property type="component" value="Unassembled WGS sequence"/>
</dbReference>
<dbReference type="EMBL" id="ML992503">
    <property type="protein sequence ID" value="KAF2225452.1"/>
    <property type="molecule type" value="Genomic_DNA"/>
</dbReference>
<protein>
    <submittedName>
        <fullName evidence="1">Uncharacterized protein</fullName>
    </submittedName>
</protein>